<dbReference type="PANTHER" id="PTHR46301">
    <property type="entry name" value="F-BOX/KELCH-REPEAT PROTEIN"/>
    <property type="match status" value="1"/>
</dbReference>
<reference evidence="2" key="1">
    <citation type="journal article" date="2018" name="DNA Res.">
        <title>Multiple hybrid de novo genome assembly of finger millet, an orphan allotetraploid crop.</title>
        <authorList>
            <person name="Hatakeyama M."/>
            <person name="Aluri S."/>
            <person name="Balachadran M.T."/>
            <person name="Sivarajan S.R."/>
            <person name="Patrignani A."/>
            <person name="Gruter S."/>
            <person name="Poveda L."/>
            <person name="Shimizu-Inatsugi R."/>
            <person name="Baeten J."/>
            <person name="Francoijs K.J."/>
            <person name="Nataraja K.N."/>
            <person name="Reddy Y.A.N."/>
            <person name="Phadnis S."/>
            <person name="Ravikumar R.L."/>
            <person name="Schlapbach R."/>
            <person name="Sreeman S.M."/>
            <person name="Shimizu K.K."/>
        </authorList>
    </citation>
    <scope>NUCLEOTIDE SEQUENCE</scope>
</reference>
<gene>
    <name evidence="2" type="primary">ga21844</name>
    <name evidence="2" type="ORF">PR202_ga21844</name>
</gene>
<dbReference type="InterPro" id="IPR036047">
    <property type="entry name" value="F-box-like_dom_sf"/>
</dbReference>
<proteinExistence type="predicted"/>
<dbReference type="Proteomes" id="UP001054889">
    <property type="component" value="Unassembled WGS sequence"/>
</dbReference>
<dbReference type="GO" id="GO:0031146">
    <property type="term" value="P:SCF-dependent proteasomal ubiquitin-dependent protein catabolic process"/>
    <property type="evidence" value="ECO:0007669"/>
    <property type="project" value="TreeGrafter"/>
</dbReference>
<dbReference type="EMBL" id="BQKI01000010">
    <property type="protein sequence ID" value="GJN04303.1"/>
    <property type="molecule type" value="Genomic_DNA"/>
</dbReference>
<evidence type="ECO:0000313" key="2">
    <source>
        <dbReference type="EMBL" id="GJN04303.1"/>
    </source>
</evidence>
<comment type="caution">
    <text evidence="2">The sequence shown here is derived from an EMBL/GenBank/DDBJ whole genome shotgun (WGS) entry which is preliminary data.</text>
</comment>
<dbReference type="PANTHER" id="PTHR46301:SF74">
    <property type="entry name" value="F-BOX DOMAIN-CONTAINING PROTEIN"/>
    <property type="match status" value="1"/>
</dbReference>
<dbReference type="InterPro" id="IPR015915">
    <property type="entry name" value="Kelch-typ_b-propeller"/>
</dbReference>
<evidence type="ECO:0000259" key="1">
    <source>
        <dbReference type="Pfam" id="PF00646"/>
    </source>
</evidence>
<dbReference type="Gene3D" id="1.20.1280.50">
    <property type="match status" value="1"/>
</dbReference>
<dbReference type="Pfam" id="PF00646">
    <property type="entry name" value="F-box"/>
    <property type="match status" value="1"/>
</dbReference>
<dbReference type="InterPro" id="IPR001810">
    <property type="entry name" value="F-box_dom"/>
</dbReference>
<dbReference type="AlphaFoldDB" id="A0AAV5D044"/>
<feature type="domain" description="F-box" evidence="1">
    <location>
        <begin position="9"/>
        <end position="43"/>
    </location>
</feature>
<dbReference type="SUPFAM" id="SSF81383">
    <property type="entry name" value="F-box domain"/>
    <property type="match status" value="1"/>
</dbReference>
<accession>A0AAV5D044</accession>
<sequence length="386" mass="42396">MSDRVDLWWDRLGWDLTEVILCKLPLRSMIRASAVCKAWRAVLLQLKQQHKQPWLFVFLQGHNNRLLGLGVGRTAFAYDPRDDAESWVSFNLPPDCFAGSAGIAFSLDSSRRLSLAPLLLVGDSSWTTSINTKTPPLASSLCNCNPVVGLVGGAVVVVVAGGARLVGGLVDMNEEPLTTEVLEFDDDCCWRREQCAAALPSLSLSEPRSSALVAGGRLFFVCDTSSCTVSAFDLSRRAWTPPRRLRPEPGLVAAFLASGRGGHRLVLTGVVEEDHRTFRVWDVDPSTMTTTRIGDMPPEILASMMPFGSLRCVGEDGLLYVIADDRHRAYPACACELVAGDGQYDMPTSCTWKKLPPLPQPLISRFHKINAFSSSVLHNLPNMYKY</sequence>
<name>A0AAV5D044_ELECO</name>
<keyword evidence="3" id="KW-1185">Reference proteome</keyword>
<protein>
    <recommendedName>
        <fullName evidence="1">F-box domain-containing protein</fullName>
    </recommendedName>
</protein>
<organism evidence="2 3">
    <name type="scientific">Eleusine coracana subsp. coracana</name>
    <dbReference type="NCBI Taxonomy" id="191504"/>
    <lineage>
        <taxon>Eukaryota</taxon>
        <taxon>Viridiplantae</taxon>
        <taxon>Streptophyta</taxon>
        <taxon>Embryophyta</taxon>
        <taxon>Tracheophyta</taxon>
        <taxon>Spermatophyta</taxon>
        <taxon>Magnoliopsida</taxon>
        <taxon>Liliopsida</taxon>
        <taxon>Poales</taxon>
        <taxon>Poaceae</taxon>
        <taxon>PACMAD clade</taxon>
        <taxon>Chloridoideae</taxon>
        <taxon>Cynodonteae</taxon>
        <taxon>Eleusininae</taxon>
        <taxon>Eleusine</taxon>
    </lineage>
</organism>
<dbReference type="Gene3D" id="2.120.10.80">
    <property type="entry name" value="Kelch-type beta propeller"/>
    <property type="match status" value="1"/>
</dbReference>
<dbReference type="SUPFAM" id="SSF117281">
    <property type="entry name" value="Kelch motif"/>
    <property type="match status" value="1"/>
</dbReference>
<reference evidence="2" key="2">
    <citation type="submission" date="2021-12" db="EMBL/GenBank/DDBJ databases">
        <title>Resequencing data analysis of finger millet.</title>
        <authorList>
            <person name="Hatakeyama M."/>
            <person name="Aluri S."/>
            <person name="Balachadran M.T."/>
            <person name="Sivarajan S.R."/>
            <person name="Poveda L."/>
            <person name="Shimizu-Inatsugi R."/>
            <person name="Schlapbach R."/>
            <person name="Sreeman S.M."/>
            <person name="Shimizu K.K."/>
        </authorList>
    </citation>
    <scope>NUCLEOTIDE SEQUENCE</scope>
</reference>
<evidence type="ECO:0000313" key="3">
    <source>
        <dbReference type="Proteomes" id="UP001054889"/>
    </source>
</evidence>
<dbReference type="GO" id="GO:0004842">
    <property type="term" value="F:ubiquitin-protein transferase activity"/>
    <property type="evidence" value="ECO:0007669"/>
    <property type="project" value="TreeGrafter"/>
</dbReference>